<name>W6MUX5_9ASCO</name>
<dbReference type="AlphaFoldDB" id="W6MUX5"/>
<evidence type="ECO:0000256" key="4">
    <source>
        <dbReference type="ARBA" id="ARBA00023242"/>
    </source>
</evidence>
<dbReference type="CDD" id="cd12148">
    <property type="entry name" value="fungal_TF_MHR"/>
    <property type="match status" value="1"/>
</dbReference>
<evidence type="ECO:0000256" key="2">
    <source>
        <dbReference type="ARBA" id="ARBA00023125"/>
    </source>
</evidence>
<dbReference type="HOGENOM" id="CLU_353383_0_0_1"/>
<dbReference type="Pfam" id="PF04082">
    <property type="entry name" value="Fungal_trans"/>
    <property type="match status" value="1"/>
</dbReference>
<dbReference type="GO" id="GO:0005634">
    <property type="term" value="C:nucleus"/>
    <property type="evidence" value="ECO:0007669"/>
    <property type="project" value="TreeGrafter"/>
</dbReference>
<keyword evidence="3" id="KW-0804">Transcription</keyword>
<evidence type="ECO:0000313" key="6">
    <source>
        <dbReference type="EMBL" id="CDK29622.1"/>
    </source>
</evidence>
<dbReference type="GO" id="GO:0045944">
    <property type="term" value="P:positive regulation of transcription by RNA polymerase II"/>
    <property type="evidence" value="ECO:0007669"/>
    <property type="project" value="TreeGrafter"/>
</dbReference>
<protein>
    <recommendedName>
        <fullName evidence="5">Xylanolytic transcriptional activator regulatory domain-containing protein</fullName>
    </recommendedName>
</protein>
<keyword evidence="4" id="KW-0539">Nucleus</keyword>
<dbReference type="GO" id="GO:0008270">
    <property type="term" value="F:zinc ion binding"/>
    <property type="evidence" value="ECO:0007669"/>
    <property type="project" value="InterPro"/>
</dbReference>
<evidence type="ECO:0000256" key="3">
    <source>
        <dbReference type="ARBA" id="ARBA00023163"/>
    </source>
</evidence>
<organism evidence="6 7">
    <name type="scientific">Kuraishia capsulata CBS 1993</name>
    <dbReference type="NCBI Taxonomy" id="1382522"/>
    <lineage>
        <taxon>Eukaryota</taxon>
        <taxon>Fungi</taxon>
        <taxon>Dikarya</taxon>
        <taxon>Ascomycota</taxon>
        <taxon>Saccharomycotina</taxon>
        <taxon>Pichiomycetes</taxon>
        <taxon>Pichiales</taxon>
        <taxon>Pichiaceae</taxon>
        <taxon>Kuraishia</taxon>
    </lineage>
</organism>
<dbReference type="STRING" id="1382522.W6MUX5"/>
<dbReference type="RefSeq" id="XP_022461606.1">
    <property type="nucleotide sequence ID" value="XM_022600586.1"/>
</dbReference>
<sequence length="795" mass="91251">MLITAAHESSRPVQFAESCDKTKPVCNICRKNNASHQCVYLEPSWVKTTTNGEAKSPLKQEQKKPSPLAEIRYKLRKLEASMAIKDPETNVGQIDPEETMEFYPKNIKFDHVNCTVATMFGALSLKGVIQKDPILNALRDRFSTKSVKEKISEPVGDPSADLALEKKFRSRLLETILKDDLSKEPLSQNDKHKRTPLAKLYLSRNKVRVELEIVERVSGVAPPKKAAWLLIDRYFKFVHPFFPCMDQELFLGQMRNMIGPRSSEDVPIQFNIERRMDLLTLALFFVVIRFAYLTFFDGGVPIDAESDEMKYLLAHAVKEHVIVAAQICVTPFQLLKLCTLEYIQIALHLKVYQQLAPEEGDVADSQVLTGMIYQMAISIGMNRDPSGHSEFQLDHRGTNLWRKMWYTIISFDTFNGFLLDRLPPVVTSYFDTRLPNFGGVQNANNLDLTLEKETIDNMLEKRGLDERYKAITNMALDIRNPPKVTSVIDAVNDLEAYLLAHYSGYADLLTPSNGIHVDNVRKAKRVMQYTDCCSLVITVLYHLFLHFESQQNASLSFHFLQKCLTMSFEVSTNCCSLLNRMKVFFGPGLEPIVTPTIQFALQSMFWLQYSIYLRCKHCMYYYTVQGNLYPDLKQKFDLLAERSRHTIKVALYYFRKNAKRNYFAWRTVKLQLYITERVKQVRDCFFNPDTHQTNAFVAPRSNIFFKYSTDQLDDLYTICSLDRISFYGPQESEVAASLDGDGVSGLESLDSAWFDVMVHNQLDQFLGDSYLSSDLAVDRTGFLDAPLGDFSFRYM</sequence>
<keyword evidence="1" id="KW-0805">Transcription regulation</keyword>
<dbReference type="GO" id="GO:0006351">
    <property type="term" value="P:DNA-templated transcription"/>
    <property type="evidence" value="ECO:0007669"/>
    <property type="project" value="InterPro"/>
</dbReference>
<dbReference type="InterPro" id="IPR007219">
    <property type="entry name" value="XnlR_reg_dom"/>
</dbReference>
<gene>
    <name evidence="6" type="ORF">KUCA_T00005615001</name>
</gene>
<keyword evidence="2" id="KW-0238">DNA-binding</keyword>
<dbReference type="PANTHER" id="PTHR31069">
    <property type="entry name" value="OLEATE-ACTIVATED TRANSCRIPTION FACTOR 1-RELATED"/>
    <property type="match status" value="1"/>
</dbReference>
<keyword evidence="7" id="KW-1185">Reference proteome</keyword>
<feature type="domain" description="Xylanolytic transcriptional activator regulatory" evidence="5">
    <location>
        <begin position="365"/>
        <end position="441"/>
    </location>
</feature>
<dbReference type="SMART" id="SM00906">
    <property type="entry name" value="Fungal_trans"/>
    <property type="match status" value="1"/>
</dbReference>
<evidence type="ECO:0000256" key="1">
    <source>
        <dbReference type="ARBA" id="ARBA00023015"/>
    </source>
</evidence>
<dbReference type="InterPro" id="IPR050675">
    <property type="entry name" value="OAF3"/>
</dbReference>
<reference evidence="6" key="1">
    <citation type="submission" date="2013-12" db="EMBL/GenBank/DDBJ databases">
        <authorList>
            <person name="Genoscope - CEA"/>
        </authorList>
    </citation>
    <scope>NUCLEOTIDE SEQUENCE</scope>
    <source>
        <strain evidence="6">CBS 1993</strain>
    </source>
</reference>
<evidence type="ECO:0000259" key="5">
    <source>
        <dbReference type="SMART" id="SM00906"/>
    </source>
</evidence>
<reference evidence="6" key="2">
    <citation type="submission" date="2014-02" db="EMBL/GenBank/DDBJ databases">
        <title>Complete DNA sequence of /Kuraishia capsulata/ illustrates novel genomic features among budding yeasts (/Saccharomycotina/).</title>
        <authorList>
            <person name="Morales L."/>
            <person name="Noel B."/>
            <person name="Porcel B."/>
            <person name="Marcet-Houben M."/>
            <person name="Hullo M-F."/>
            <person name="Sacerdot C."/>
            <person name="Tekaia F."/>
            <person name="Leh-Louis V."/>
            <person name="Despons L."/>
            <person name="Khanna V."/>
            <person name="Aury J-M."/>
            <person name="Barbe V."/>
            <person name="Couloux A."/>
            <person name="Labadie K."/>
            <person name="Pelletier E."/>
            <person name="Souciet J-L."/>
            <person name="Boekhout T."/>
            <person name="Gabaldon T."/>
            <person name="Wincker P."/>
            <person name="Dujon B."/>
        </authorList>
    </citation>
    <scope>NUCLEOTIDE SEQUENCE</scope>
    <source>
        <strain evidence="6">CBS 1993</strain>
    </source>
</reference>
<dbReference type="PANTHER" id="PTHR31069:SF12">
    <property type="entry name" value="TRANSCRIPTION FACTOR DOMAIN-CONTAINING PROTEIN"/>
    <property type="match status" value="1"/>
</dbReference>
<accession>W6MUX5</accession>
<evidence type="ECO:0000313" key="7">
    <source>
        <dbReference type="Proteomes" id="UP000019384"/>
    </source>
</evidence>
<dbReference type="GO" id="GO:0000978">
    <property type="term" value="F:RNA polymerase II cis-regulatory region sequence-specific DNA binding"/>
    <property type="evidence" value="ECO:0007669"/>
    <property type="project" value="TreeGrafter"/>
</dbReference>
<dbReference type="EMBL" id="HG793131">
    <property type="protein sequence ID" value="CDK29622.1"/>
    <property type="molecule type" value="Genomic_DNA"/>
</dbReference>
<proteinExistence type="predicted"/>
<dbReference type="OrthoDB" id="2943660at2759"/>
<dbReference type="Proteomes" id="UP000019384">
    <property type="component" value="Unassembled WGS sequence"/>
</dbReference>
<dbReference type="GeneID" id="34522994"/>
<dbReference type="GO" id="GO:0000981">
    <property type="term" value="F:DNA-binding transcription factor activity, RNA polymerase II-specific"/>
    <property type="evidence" value="ECO:0007669"/>
    <property type="project" value="TreeGrafter"/>
</dbReference>